<sequence>MFVDTRSENVGWSFMSADLFATFELETSFLVCSCSDLRLDTYSGSRLDTWSDSWLGSWSGSSSGSVSCLVTEFLRFCTVVDKLCVRHGLGSVLGRVDVLGVIKQWFLQKHPEAPEFIMAWISIIWSLRCIANGVKRRERWSNPVVLRPRFVVIGEEDDLESRALSPIKPRSAVLIVCSFFLAKRLSVLVAVSMKPSIVVGVSVCASMSRISPLRPSSNSETSADPFQSNIGNVQCSVSPVKRENINPTLVLSEGHSY</sequence>
<accession>A0A2T9ZJW9</accession>
<reference evidence="1 3" key="1">
    <citation type="journal article" date="2018" name="MBio">
        <title>Comparative Genomics Reveals the Core Gene Toolbox for the Fungus-Insect Symbiosis.</title>
        <authorList>
            <person name="Wang Y."/>
            <person name="Stata M."/>
            <person name="Wang W."/>
            <person name="Stajich J.E."/>
            <person name="White M.M."/>
            <person name="Moncalvo J.M."/>
        </authorList>
    </citation>
    <scope>NUCLEOTIDE SEQUENCE [LARGE SCALE GENOMIC DNA]</scope>
    <source>
        <strain evidence="1 3">SC-DP-2</strain>
    </source>
</reference>
<dbReference type="EMBL" id="MBFS01000068">
    <property type="protein sequence ID" value="PVV04867.1"/>
    <property type="molecule type" value="Genomic_DNA"/>
</dbReference>
<organism evidence="1 3">
    <name type="scientific">Smittium megazygosporum</name>
    <dbReference type="NCBI Taxonomy" id="133381"/>
    <lineage>
        <taxon>Eukaryota</taxon>
        <taxon>Fungi</taxon>
        <taxon>Fungi incertae sedis</taxon>
        <taxon>Zoopagomycota</taxon>
        <taxon>Kickxellomycotina</taxon>
        <taxon>Harpellomycetes</taxon>
        <taxon>Harpellales</taxon>
        <taxon>Legeriomycetaceae</taxon>
        <taxon>Smittium</taxon>
    </lineage>
</organism>
<protein>
    <submittedName>
        <fullName evidence="1">Uncharacterized protein</fullName>
    </submittedName>
</protein>
<proteinExistence type="predicted"/>
<evidence type="ECO:0000313" key="3">
    <source>
        <dbReference type="Proteomes" id="UP000245609"/>
    </source>
</evidence>
<evidence type="ECO:0000313" key="2">
    <source>
        <dbReference type="EMBL" id="PVV04867.1"/>
    </source>
</evidence>
<name>A0A2T9ZJW9_9FUNG</name>
<gene>
    <name evidence="2" type="ORF">BB560_000611</name>
    <name evidence="1" type="ORF">BB560_000613</name>
</gene>
<keyword evidence="3" id="KW-1185">Reference proteome</keyword>
<evidence type="ECO:0000313" key="1">
    <source>
        <dbReference type="EMBL" id="PVV04865.1"/>
    </source>
</evidence>
<dbReference type="Proteomes" id="UP000245609">
    <property type="component" value="Unassembled WGS sequence"/>
</dbReference>
<dbReference type="AlphaFoldDB" id="A0A2T9ZJW9"/>
<dbReference type="EMBL" id="MBFS01000068">
    <property type="protein sequence ID" value="PVV04865.1"/>
    <property type="molecule type" value="Genomic_DNA"/>
</dbReference>
<comment type="caution">
    <text evidence="1">The sequence shown here is derived from an EMBL/GenBank/DDBJ whole genome shotgun (WGS) entry which is preliminary data.</text>
</comment>